<dbReference type="InterPro" id="IPR036866">
    <property type="entry name" value="RibonucZ/Hydroxyglut_hydro"/>
</dbReference>
<dbReference type="SUPFAM" id="SSF56281">
    <property type="entry name" value="Metallo-hydrolase/oxidoreductase"/>
    <property type="match status" value="1"/>
</dbReference>
<dbReference type="SMART" id="SM00849">
    <property type="entry name" value="Lactamase_B"/>
    <property type="match status" value="1"/>
</dbReference>
<dbReference type="Gene3D" id="3.60.15.10">
    <property type="entry name" value="Ribonuclease Z/Hydroxyacylglutathione hydrolase-like"/>
    <property type="match status" value="1"/>
</dbReference>
<proteinExistence type="inferred from homology"/>
<dbReference type="InterPro" id="IPR001279">
    <property type="entry name" value="Metallo-B-lactamas"/>
</dbReference>
<dbReference type="GO" id="GO:0017001">
    <property type="term" value="P:antibiotic catabolic process"/>
    <property type="evidence" value="ECO:0007669"/>
    <property type="project" value="UniProtKB-ARBA"/>
</dbReference>
<dbReference type="EMBL" id="JAAYEE010000070">
    <property type="protein sequence ID" value="NLW34636.1"/>
    <property type="molecule type" value="Genomic_DNA"/>
</dbReference>
<dbReference type="Proteomes" id="UP000777265">
    <property type="component" value="Unassembled WGS sequence"/>
</dbReference>
<feature type="domain" description="Metallo-beta-lactamase" evidence="2">
    <location>
        <begin position="23"/>
        <end position="203"/>
    </location>
</feature>
<accession>A0A971S024</accession>
<name>A0A971S024_9BACT</name>
<reference evidence="3" key="1">
    <citation type="journal article" date="2020" name="Biotechnol. Biofuels">
        <title>New insights from the biogas microbiome by comprehensive genome-resolved metagenomics of nearly 1600 species originating from multiple anaerobic digesters.</title>
        <authorList>
            <person name="Campanaro S."/>
            <person name="Treu L."/>
            <person name="Rodriguez-R L.M."/>
            <person name="Kovalovszki A."/>
            <person name="Ziels R.M."/>
            <person name="Maus I."/>
            <person name="Zhu X."/>
            <person name="Kougias P.G."/>
            <person name="Basile A."/>
            <person name="Luo G."/>
            <person name="Schluter A."/>
            <person name="Konstantinidis K.T."/>
            <person name="Angelidaki I."/>
        </authorList>
    </citation>
    <scope>NUCLEOTIDE SEQUENCE</scope>
    <source>
        <strain evidence="3">AS06rmzACSIP_7</strain>
    </source>
</reference>
<dbReference type="Pfam" id="PF00753">
    <property type="entry name" value="Lactamase_B"/>
    <property type="match status" value="1"/>
</dbReference>
<evidence type="ECO:0000256" key="1">
    <source>
        <dbReference type="ARBA" id="ARBA00005250"/>
    </source>
</evidence>
<protein>
    <submittedName>
        <fullName evidence="3">MBL fold metallo-hydrolase</fullName>
    </submittedName>
</protein>
<comment type="caution">
    <text evidence="3">The sequence shown here is derived from an EMBL/GenBank/DDBJ whole genome shotgun (WGS) entry which is preliminary data.</text>
</comment>
<reference evidence="3" key="2">
    <citation type="submission" date="2020-01" db="EMBL/GenBank/DDBJ databases">
        <authorList>
            <person name="Campanaro S."/>
        </authorList>
    </citation>
    <scope>NUCLEOTIDE SEQUENCE</scope>
    <source>
        <strain evidence="3">AS06rmzACSIP_7</strain>
    </source>
</reference>
<evidence type="ECO:0000313" key="3">
    <source>
        <dbReference type="EMBL" id="NLW34636.1"/>
    </source>
</evidence>
<dbReference type="AlphaFoldDB" id="A0A971S024"/>
<dbReference type="PANTHER" id="PTHR42951:SF4">
    <property type="entry name" value="ACYL-COENZYME A THIOESTERASE MBLAC2"/>
    <property type="match status" value="1"/>
</dbReference>
<evidence type="ECO:0000313" key="4">
    <source>
        <dbReference type="Proteomes" id="UP000777265"/>
    </source>
</evidence>
<gene>
    <name evidence="3" type="ORF">GXY80_04015</name>
</gene>
<sequence length="228" mass="24977">MKPIRITQHIYKVGGSTLSDIRDGAVYLIDLGALILVDSGAGIGFAQIVRNIASLGFSPDRISTVILTHCHMDHVGGAAQFRFHFGSDIVMHALDAEIVEQGDQYMSAAFCFNISLVPFLVDVKLSGDEEILRFGSSTINCLHTPGHTAGSISVYLDIDEKRVLFCQDIGAPLLEEFKCDPIAWRNSTDKLMALEADILCEGHAGVYRPKARVRAYIEHSIKSHGFTL</sequence>
<evidence type="ECO:0000259" key="2">
    <source>
        <dbReference type="SMART" id="SM00849"/>
    </source>
</evidence>
<dbReference type="InterPro" id="IPR050855">
    <property type="entry name" value="NDM-1-like"/>
</dbReference>
<dbReference type="PANTHER" id="PTHR42951">
    <property type="entry name" value="METALLO-BETA-LACTAMASE DOMAIN-CONTAINING"/>
    <property type="match status" value="1"/>
</dbReference>
<comment type="similarity">
    <text evidence="1">Belongs to the metallo-beta-lactamase superfamily. Class-B beta-lactamase family.</text>
</comment>
<organism evidence="3 4">
    <name type="scientific">Syntrophorhabdus aromaticivorans</name>
    <dbReference type="NCBI Taxonomy" id="328301"/>
    <lineage>
        <taxon>Bacteria</taxon>
        <taxon>Pseudomonadati</taxon>
        <taxon>Thermodesulfobacteriota</taxon>
        <taxon>Syntrophorhabdia</taxon>
        <taxon>Syntrophorhabdales</taxon>
        <taxon>Syntrophorhabdaceae</taxon>
        <taxon>Syntrophorhabdus</taxon>
    </lineage>
</organism>